<evidence type="ECO:0000256" key="5">
    <source>
        <dbReference type="ARBA" id="ARBA00023136"/>
    </source>
</evidence>
<evidence type="ECO:0000256" key="1">
    <source>
        <dbReference type="ARBA" id="ARBA00004651"/>
    </source>
</evidence>
<evidence type="ECO:0000313" key="8">
    <source>
        <dbReference type="EMBL" id="NLR74720.1"/>
    </source>
</evidence>
<name>A0A847RU33_9NEIS</name>
<dbReference type="Proteomes" id="UP000587991">
    <property type="component" value="Unassembled WGS sequence"/>
</dbReference>
<comment type="caution">
    <text evidence="8">The sequence shown here is derived from an EMBL/GenBank/DDBJ whole genome shotgun (WGS) entry which is preliminary data.</text>
</comment>
<keyword evidence="9" id="KW-1185">Reference proteome</keyword>
<accession>A0A847RU33</accession>
<evidence type="ECO:0000256" key="3">
    <source>
        <dbReference type="ARBA" id="ARBA00022692"/>
    </source>
</evidence>
<organism evidence="8 9">
    <name type="scientific">Leeia aquatica</name>
    <dbReference type="NCBI Taxonomy" id="2725557"/>
    <lineage>
        <taxon>Bacteria</taxon>
        <taxon>Pseudomonadati</taxon>
        <taxon>Pseudomonadota</taxon>
        <taxon>Betaproteobacteria</taxon>
        <taxon>Neisseriales</taxon>
        <taxon>Leeiaceae</taxon>
        <taxon>Leeia</taxon>
    </lineage>
</organism>
<dbReference type="EMBL" id="JABAIM010000001">
    <property type="protein sequence ID" value="NLR74720.1"/>
    <property type="molecule type" value="Genomic_DNA"/>
</dbReference>
<sequence>MNASPITWDRLVRTAHWSLVSCVAANLFLLEEGDPPHRWAGYLASGIVLVRLLWGFIGSAHARFSDFFPTPSRLLQQWQAWRKGDFTPHAGHNPFGAVMMLSLLTLVLALGLTGWLMGTDRFWGEEWLEELHEGLANLLMGLVGLHALAAIIMSRLERVRLIRAMFTGRKEPL</sequence>
<gene>
    <name evidence="8" type="ORF">HF682_06055</name>
</gene>
<keyword evidence="3 6" id="KW-0812">Transmembrane</keyword>
<evidence type="ECO:0000256" key="4">
    <source>
        <dbReference type="ARBA" id="ARBA00022989"/>
    </source>
</evidence>
<dbReference type="PANTHER" id="PTHR30485:SF2">
    <property type="entry name" value="BLL0597 PROTEIN"/>
    <property type="match status" value="1"/>
</dbReference>
<evidence type="ECO:0000256" key="2">
    <source>
        <dbReference type="ARBA" id="ARBA00022475"/>
    </source>
</evidence>
<feature type="transmembrane region" description="Helical" evidence="6">
    <location>
        <begin position="95"/>
        <end position="118"/>
    </location>
</feature>
<dbReference type="GO" id="GO:0005886">
    <property type="term" value="C:plasma membrane"/>
    <property type="evidence" value="ECO:0007669"/>
    <property type="project" value="UniProtKB-SubCell"/>
</dbReference>
<dbReference type="PANTHER" id="PTHR30485">
    <property type="entry name" value="NI/FE-HYDROGENASE 1 B-TYPE CYTOCHROME SUBUNIT"/>
    <property type="match status" value="1"/>
</dbReference>
<dbReference type="AlphaFoldDB" id="A0A847RU33"/>
<dbReference type="GO" id="GO:0022904">
    <property type="term" value="P:respiratory electron transport chain"/>
    <property type="evidence" value="ECO:0007669"/>
    <property type="project" value="InterPro"/>
</dbReference>
<evidence type="ECO:0000259" key="7">
    <source>
        <dbReference type="Pfam" id="PF01292"/>
    </source>
</evidence>
<keyword evidence="4 6" id="KW-1133">Transmembrane helix</keyword>
<protein>
    <submittedName>
        <fullName evidence="8">Cytochrome B</fullName>
    </submittedName>
</protein>
<dbReference type="InterPro" id="IPR011577">
    <property type="entry name" value="Cyt_b561_bac/Ni-Hgenase"/>
</dbReference>
<comment type="subcellular location">
    <subcellularLocation>
        <location evidence="1">Cell membrane</location>
        <topology evidence="1">Multi-pass membrane protein</topology>
    </subcellularLocation>
</comment>
<keyword evidence="2" id="KW-1003">Cell membrane</keyword>
<dbReference type="SUPFAM" id="SSF81342">
    <property type="entry name" value="Transmembrane di-heme cytochromes"/>
    <property type="match status" value="1"/>
</dbReference>
<reference evidence="8 9" key="1">
    <citation type="submission" date="2020-04" db="EMBL/GenBank/DDBJ databases">
        <title>Draft genome of Leeia sp. IMCC25680.</title>
        <authorList>
            <person name="Song J."/>
            <person name="Cho J.-C."/>
        </authorList>
    </citation>
    <scope>NUCLEOTIDE SEQUENCE [LARGE SCALE GENOMIC DNA]</scope>
    <source>
        <strain evidence="8 9">IMCC25680</strain>
    </source>
</reference>
<proteinExistence type="predicted"/>
<dbReference type="Gene3D" id="1.20.950.20">
    <property type="entry name" value="Transmembrane di-heme cytochromes, Chain C"/>
    <property type="match status" value="1"/>
</dbReference>
<dbReference type="Pfam" id="PF01292">
    <property type="entry name" value="Ni_hydr_CYTB"/>
    <property type="match status" value="1"/>
</dbReference>
<feature type="transmembrane region" description="Helical" evidence="6">
    <location>
        <begin position="138"/>
        <end position="156"/>
    </location>
</feature>
<dbReference type="InterPro" id="IPR051542">
    <property type="entry name" value="Hydrogenase_cytochrome"/>
</dbReference>
<dbReference type="GO" id="GO:0009055">
    <property type="term" value="F:electron transfer activity"/>
    <property type="evidence" value="ECO:0007669"/>
    <property type="project" value="InterPro"/>
</dbReference>
<keyword evidence="5 6" id="KW-0472">Membrane</keyword>
<feature type="domain" description="Cytochrome b561 bacterial/Ni-hydrogenase" evidence="7">
    <location>
        <begin position="8"/>
        <end position="168"/>
    </location>
</feature>
<evidence type="ECO:0000313" key="9">
    <source>
        <dbReference type="Proteomes" id="UP000587991"/>
    </source>
</evidence>
<evidence type="ECO:0000256" key="6">
    <source>
        <dbReference type="SAM" id="Phobius"/>
    </source>
</evidence>
<dbReference type="InterPro" id="IPR016174">
    <property type="entry name" value="Di-haem_cyt_TM"/>
</dbReference>
<dbReference type="RefSeq" id="WP_168876312.1">
    <property type="nucleotide sequence ID" value="NZ_JABAIM010000001.1"/>
</dbReference>
<dbReference type="GO" id="GO:0020037">
    <property type="term" value="F:heme binding"/>
    <property type="evidence" value="ECO:0007669"/>
    <property type="project" value="TreeGrafter"/>
</dbReference>